<feature type="compositionally biased region" description="Basic and acidic residues" evidence="2">
    <location>
        <begin position="1"/>
        <end position="11"/>
    </location>
</feature>
<proteinExistence type="predicted"/>
<organism evidence="3 4">
    <name type="scientific">Candidatus Pullilachnospira gallistercoris</name>
    <dbReference type="NCBI Taxonomy" id="2840911"/>
    <lineage>
        <taxon>Bacteria</taxon>
        <taxon>Bacillati</taxon>
        <taxon>Bacillota</taxon>
        <taxon>Clostridia</taxon>
        <taxon>Lachnospirales</taxon>
        <taxon>Lachnospiraceae</taxon>
        <taxon>Lachnospiraceae incertae sedis</taxon>
        <taxon>Candidatus Pullilachnospira</taxon>
    </lineage>
</organism>
<evidence type="ECO:0000256" key="1">
    <source>
        <dbReference type="SAM" id="Coils"/>
    </source>
</evidence>
<reference evidence="3" key="1">
    <citation type="submission" date="2020-10" db="EMBL/GenBank/DDBJ databases">
        <authorList>
            <person name="Gilroy R."/>
        </authorList>
    </citation>
    <scope>NUCLEOTIDE SEQUENCE</scope>
    <source>
        <strain evidence="3">ChiSjej5B23-6657</strain>
    </source>
</reference>
<accession>A0A9D1JA67</accession>
<sequence length="254" mass="29048">MLRRKDREGKTVRASKRKSGVQLSPAGRQEMDVMVGDAMVETDQIGMSASRMDAGLSKVVNHAKDTEEELEEEEQRVERMRQETENLRREVTRLRELCEKEQACRLFLEKKILEMIDHSKHYTSLVKALSGGTSGERASRGVEEERRKDKLHQLVLLLKENNITLTGMARELAQQRRVAEQEAPFSLEKSLDEVLKGLESSAACVQEDASRQRAILEEMETVGENYMQQQESVRKLEDLLNAMKLQLSEEMAAE</sequence>
<evidence type="ECO:0000313" key="3">
    <source>
        <dbReference type="EMBL" id="HIR69649.1"/>
    </source>
</evidence>
<evidence type="ECO:0000313" key="4">
    <source>
        <dbReference type="Proteomes" id="UP000823912"/>
    </source>
</evidence>
<protein>
    <submittedName>
        <fullName evidence="3">Uncharacterized protein</fullName>
    </submittedName>
</protein>
<dbReference type="AlphaFoldDB" id="A0A9D1JA67"/>
<feature type="region of interest" description="Disordered" evidence="2">
    <location>
        <begin position="1"/>
        <end position="30"/>
    </location>
</feature>
<feature type="coiled-coil region" evidence="1">
    <location>
        <begin position="226"/>
        <end position="253"/>
    </location>
</feature>
<keyword evidence="1" id="KW-0175">Coiled coil</keyword>
<reference evidence="3" key="2">
    <citation type="journal article" date="2021" name="PeerJ">
        <title>Extensive microbial diversity within the chicken gut microbiome revealed by metagenomics and culture.</title>
        <authorList>
            <person name="Gilroy R."/>
            <person name="Ravi A."/>
            <person name="Getino M."/>
            <person name="Pursley I."/>
            <person name="Horton D.L."/>
            <person name="Alikhan N.F."/>
            <person name="Baker D."/>
            <person name="Gharbi K."/>
            <person name="Hall N."/>
            <person name="Watson M."/>
            <person name="Adriaenssens E.M."/>
            <person name="Foster-Nyarko E."/>
            <person name="Jarju S."/>
            <person name="Secka A."/>
            <person name="Antonio M."/>
            <person name="Oren A."/>
            <person name="Chaudhuri R.R."/>
            <person name="La Ragione R."/>
            <person name="Hildebrand F."/>
            <person name="Pallen M.J."/>
        </authorList>
    </citation>
    <scope>NUCLEOTIDE SEQUENCE</scope>
    <source>
        <strain evidence="3">ChiSjej5B23-6657</strain>
    </source>
</reference>
<name>A0A9D1JA67_9FIRM</name>
<gene>
    <name evidence="3" type="ORF">IAA55_00015</name>
</gene>
<evidence type="ECO:0000256" key="2">
    <source>
        <dbReference type="SAM" id="MobiDB-lite"/>
    </source>
</evidence>
<feature type="coiled-coil region" evidence="1">
    <location>
        <begin position="56"/>
        <end position="97"/>
    </location>
</feature>
<dbReference type="Proteomes" id="UP000823912">
    <property type="component" value="Unassembled WGS sequence"/>
</dbReference>
<dbReference type="EMBL" id="DVHM01000001">
    <property type="protein sequence ID" value="HIR69649.1"/>
    <property type="molecule type" value="Genomic_DNA"/>
</dbReference>
<comment type="caution">
    <text evidence="3">The sequence shown here is derived from an EMBL/GenBank/DDBJ whole genome shotgun (WGS) entry which is preliminary data.</text>
</comment>